<dbReference type="EMBL" id="SNRW01017067">
    <property type="protein sequence ID" value="KAA6368731.1"/>
    <property type="molecule type" value="Genomic_DNA"/>
</dbReference>
<evidence type="ECO:0000313" key="1">
    <source>
        <dbReference type="EMBL" id="KAA6368731.1"/>
    </source>
</evidence>
<dbReference type="Proteomes" id="UP000324800">
    <property type="component" value="Unassembled WGS sequence"/>
</dbReference>
<accession>A0A5J4UFD1</accession>
<evidence type="ECO:0000313" key="2">
    <source>
        <dbReference type="Proteomes" id="UP000324800"/>
    </source>
</evidence>
<reference evidence="1 2" key="1">
    <citation type="submission" date="2019-03" db="EMBL/GenBank/DDBJ databases">
        <title>Single cell metagenomics reveals metabolic interactions within the superorganism composed of flagellate Streblomastix strix and complex community of Bacteroidetes bacteria on its surface.</title>
        <authorList>
            <person name="Treitli S.C."/>
            <person name="Kolisko M."/>
            <person name="Husnik F."/>
            <person name="Keeling P."/>
            <person name="Hampl V."/>
        </authorList>
    </citation>
    <scope>NUCLEOTIDE SEQUENCE [LARGE SCALE GENOMIC DNA]</scope>
    <source>
        <strain evidence="1">ST1C</strain>
    </source>
</reference>
<organism evidence="1 2">
    <name type="scientific">Streblomastix strix</name>
    <dbReference type="NCBI Taxonomy" id="222440"/>
    <lineage>
        <taxon>Eukaryota</taxon>
        <taxon>Metamonada</taxon>
        <taxon>Preaxostyla</taxon>
        <taxon>Oxymonadida</taxon>
        <taxon>Streblomastigidae</taxon>
        <taxon>Streblomastix</taxon>
    </lineage>
</organism>
<sequence>MAEKTQNWEGSVLISALSFHALQPTISIIPLVRSFSSLGNSLLIFNSPRVGIRILGGPEVRQGDTGITNHYPVSKGDEDNYWLPPSLLISPLY</sequence>
<proteinExistence type="predicted"/>
<dbReference type="AlphaFoldDB" id="A0A5J4UFD1"/>
<name>A0A5J4UFD1_9EUKA</name>
<comment type="caution">
    <text evidence="1">The sequence shown here is derived from an EMBL/GenBank/DDBJ whole genome shotgun (WGS) entry which is preliminary data.</text>
</comment>
<protein>
    <submittedName>
        <fullName evidence="1">Uncharacterized protein</fullName>
    </submittedName>
</protein>
<gene>
    <name evidence="1" type="ORF">EZS28_035743</name>
</gene>